<proteinExistence type="predicted"/>
<evidence type="ECO:0000313" key="2">
    <source>
        <dbReference type="Proteomes" id="UP001193081"/>
    </source>
</evidence>
<organism evidence="1 2">
    <name type="scientific">Candidatus Chloroploca mongolica</name>
    <dbReference type="NCBI Taxonomy" id="2528176"/>
    <lineage>
        <taxon>Bacteria</taxon>
        <taxon>Bacillati</taxon>
        <taxon>Chloroflexota</taxon>
        <taxon>Chloroflexia</taxon>
        <taxon>Chloroflexales</taxon>
        <taxon>Chloroflexineae</taxon>
        <taxon>Oscillochloridaceae</taxon>
        <taxon>Candidatus Chloroploca</taxon>
    </lineage>
</organism>
<dbReference type="EMBL" id="SIJK02000005">
    <property type="protein sequence ID" value="MBP1464977.1"/>
    <property type="molecule type" value="Genomic_DNA"/>
</dbReference>
<protein>
    <submittedName>
        <fullName evidence="1">Uncharacterized protein</fullName>
    </submittedName>
</protein>
<comment type="caution">
    <text evidence="1">The sequence shown here is derived from an EMBL/GenBank/DDBJ whole genome shotgun (WGS) entry which is preliminary data.</text>
</comment>
<evidence type="ECO:0000313" key="1">
    <source>
        <dbReference type="EMBL" id="MBP1464977.1"/>
    </source>
</evidence>
<reference evidence="1 2" key="1">
    <citation type="submission" date="2021-03" db="EMBL/GenBank/DDBJ databases">
        <authorList>
            <person name="Grouzdev D.S."/>
        </authorList>
    </citation>
    <scope>NUCLEOTIDE SEQUENCE [LARGE SCALE GENOMIC DNA]</scope>
    <source>
        <strain evidence="1 2">M50-1</strain>
    </source>
</reference>
<name>A0ABS4D6A7_9CHLR</name>
<dbReference type="RefSeq" id="WP_205712576.1">
    <property type="nucleotide sequence ID" value="NZ_SIJK02000005.1"/>
</dbReference>
<sequence>MLPSLPVNQTIIAIHAAPPRLVYVCAGAGSLALAWLHAVAGSSRTILEARDVYAPQALAELVVDPAPQAVSATTALALANWALQRARMLAEGDWPLLGVACTAAIATDRVRRGADRALVAVASRGEPWLGALTLRGPGASVVADRVTQEAAISELVIGAIARACGLVAPPLSYGYALEQPEMPPGCAYRESE</sequence>
<dbReference type="PANTHER" id="PTHR31285">
    <property type="entry name" value="NICOTINAMIDE MONONUCLEOTIDE ADENYLYLTRANSFERASE"/>
    <property type="match status" value="1"/>
</dbReference>
<accession>A0ABS4D6A7</accession>
<dbReference type="Proteomes" id="UP001193081">
    <property type="component" value="Unassembled WGS sequence"/>
</dbReference>
<dbReference type="PANTHER" id="PTHR31285:SF0">
    <property type="entry name" value="NICOTINAMIDE MONONUCLEOTIDE ADENYLYLTRANSFERASE"/>
    <property type="match status" value="1"/>
</dbReference>
<gene>
    <name evidence="1" type="ORF">EYB53_004565</name>
</gene>
<keyword evidence="2" id="KW-1185">Reference proteome</keyword>